<dbReference type="InterPro" id="IPR015330">
    <property type="entry name" value="DNA_primase/pol_bifunc_N"/>
</dbReference>
<dbReference type="SUPFAM" id="SSF56747">
    <property type="entry name" value="Prim-pol domain"/>
    <property type="match status" value="1"/>
</dbReference>
<dbReference type="RefSeq" id="WP_051736827.1">
    <property type="nucleotide sequence ID" value="NZ_BAAAUZ010000002.1"/>
</dbReference>
<dbReference type="SMART" id="SM00943">
    <property type="entry name" value="Prim-Pol"/>
    <property type="match status" value="1"/>
</dbReference>
<dbReference type="Proteomes" id="UP001143463">
    <property type="component" value="Unassembled WGS sequence"/>
</dbReference>
<keyword evidence="3" id="KW-1185">Reference proteome</keyword>
<comment type="caution">
    <text evidence="2">The sequence shown here is derived from an EMBL/GenBank/DDBJ whole genome shotgun (WGS) entry which is preliminary data.</text>
</comment>
<protein>
    <recommendedName>
        <fullName evidence="1">DNA primase/polymerase bifunctional N-terminal domain-containing protein</fullName>
    </recommendedName>
</protein>
<name>A0A9W6KYW2_9PSEU</name>
<proteinExistence type="predicted"/>
<evidence type="ECO:0000313" key="2">
    <source>
        <dbReference type="EMBL" id="GLL10652.1"/>
    </source>
</evidence>
<dbReference type="CDD" id="cd04859">
    <property type="entry name" value="Prim_Pol"/>
    <property type="match status" value="1"/>
</dbReference>
<evidence type="ECO:0000313" key="3">
    <source>
        <dbReference type="Proteomes" id="UP001143463"/>
    </source>
</evidence>
<evidence type="ECO:0000259" key="1">
    <source>
        <dbReference type="SMART" id="SM00943"/>
    </source>
</evidence>
<dbReference type="Gene3D" id="3.30.720.160">
    <property type="entry name" value="Bifunctional DNA primase/polymerase, N-terminal"/>
    <property type="match status" value="1"/>
</dbReference>
<dbReference type="EMBL" id="BSFQ01000005">
    <property type="protein sequence ID" value="GLL10652.1"/>
    <property type="molecule type" value="Genomic_DNA"/>
</dbReference>
<gene>
    <name evidence="2" type="ORF">GCM10017577_17920</name>
</gene>
<accession>A0A9W6KYW2</accession>
<reference evidence="2" key="2">
    <citation type="submission" date="2023-01" db="EMBL/GenBank/DDBJ databases">
        <authorList>
            <person name="Sun Q."/>
            <person name="Evtushenko L."/>
        </authorList>
    </citation>
    <scope>NUCLEOTIDE SEQUENCE</scope>
    <source>
        <strain evidence="2">VKM Ac-1069</strain>
    </source>
</reference>
<dbReference type="Pfam" id="PF09250">
    <property type="entry name" value="Prim-Pol"/>
    <property type="match status" value="1"/>
</dbReference>
<organism evidence="2 3">
    <name type="scientific">Pseudonocardia halophobica</name>
    <dbReference type="NCBI Taxonomy" id="29401"/>
    <lineage>
        <taxon>Bacteria</taxon>
        <taxon>Bacillati</taxon>
        <taxon>Actinomycetota</taxon>
        <taxon>Actinomycetes</taxon>
        <taxon>Pseudonocardiales</taxon>
        <taxon>Pseudonocardiaceae</taxon>
        <taxon>Pseudonocardia</taxon>
    </lineage>
</organism>
<reference evidence="2" key="1">
    <citation type="journal article" date="2014" name="Int. J. Syst. Evol. Microbiol.">
        <title>Complete genome sequence of Corynebacterium casei LMG S-19264T (=DSM 44701T), isolated from a smear-ripened cheese.</title>
        <authorList>
            <consortium name="US DOE Joint Genome Institute (JGI-PGF)"/>
            <person name="Walter F."/>
            <person name="Albersmeier A."/>
            <person name="Kalinowski J."/>
            <person name="Ruckert C."/>
        </authorList>
    </citation>
    <scope>NUCLEOTIDE SEQUENCE</scope>
    <source>
        <strain evidence="2">VKM Ac-1069</strain>
    </source>
</reference>
<dbReference type="AlphaFoldDB" id="A0A9W6KYW2"/>
<sequence>MDGKARARTLRGVAERAVAAGFHVFPVRPRAKTPAIPAWEQAATRDPAQIERWWRSVPFNVGLAVGRSGIVVIDLDQPKPDTTDPARRARSGREALLDLAVAHGQVLPVTASVRTPSGGEHRYFRMPNGVELRNSQGLLAPLIDTRGAGGYVLAAGSVLPAGRYVGDGGVIAELPAWLATLLTPPVVHTAEPQLRLSRTRATAYLDAILIDETAAVTHAAVGTRHTARLRAARTLGRLVAGGELDLDEARSVLLQAARTHVGADTTVREVERDVEDGLAFGARRPRRITR</sequence>
<feature type="domain" description="DNA primase/polymerase bifunctional N-terminal" evidence="1">
    <location>
        <begin position="14"/>
        <end position="178"/>
    </location>
</feature>